<evidence type="ECO:0000256" key="1">
    <source>
        <dbReference type="SAM" id="MobiDB-lite"/>
    </source>
</evidence>
<dbReference type="InterPro" id="IPR007724">
    <property type="entry name" value="Poly_GlycHdrlase"/>
</dbReference>
<dbReference type="Proteomes" id="UP001626550">
    <property type="component" value="Unassembled WGS sequence"/>
</dbReference>
<name>A0ABD2QGG7_9PLAT</name>
<dbReference type="AlphaFoldDB" id="A0ABD2QGG7"/>
<evidence type="ECO:0000313" key="3">
    <source>
        <dbReference type="Proteomes" id="UP001626550"/>
    </source>
</evidence>
<comment type="caution">
    <text evidence="2">The sequence shown here is derived from an EMBL/GenBank/DDBJ whole genome shotgun (WGS) entry which is preliminary data.</text>
</comment>
<reference evidence="2 3" key="1">
    <citation type="submission" date="2024-11" db="EMBL/GenBank/DDBJ databases">
        <title>Adaptive evolution of stress response genes in parasites aligns with host niche diversity.</title>
        <authorList>
            <person name="Hahn C."/>
            <person name="Resl P."/>
        </authorList>
    </citation>
    <scope>NUCLEOTIDE SEQUENCE [LARGE SCALE GENOMIC DNA]</scope>
    <source>
        <strain evidence="2">EGGRZ-B1_66</strain>
        <tissue evidence="2">Body</tissue>
    </source>
</reference>
<keyword evidence="3" id="KW-1185">Reference proteome</keyword>
<accession>A0ABD2QGG7</accession>
<sequence length="625" mass="70790">MQSFHNNCDFLSALYKSVNRDLDGLVRISKTKLDLSHYTSTNENESLKNLDKSLETHSLPIFLIDQIKPLRSYINHPNLSILLDLPTNGTANDSLQFIFSKKSKSSSSKFLCQHPELFLLLSPLNMEESFKVSHQLKELVFADASIWNPWNYEYQYTEAFILAELIKLSSALFPKESTLLSPFSEHWFEAVQNHQNYLMTPSASETVCLKVKPRLSQTLDAFANNMSLNLLSEAIDYSGSRLRNITNSIMKDNFNYENPRPRAFSLSNGPEKLNPSFMRQSSSVSIGVSNRSSFSRSGSLGTKSSRSGSSSSAGISNLFNRRYTDSTQVESVVAGITSTEEGHRTHLLDIYAESLSHEICEESKQESRCIVPRTEPDSSSETRAKVSHRSSEERYLFRKSSIENECTSSRDRKGRHESYRRVRNQSSDLYEGVHSWPEISPRVERCLDRFAVSLSSRCLIEALYCPKLTTKAGGAEPREEQIKRALLSGTWWGCTSGEKDGDPQIKAMLLWIASAIVATLPHLQQPRPTEQTKPLSQVLFCTEGDARLDHLPQIVNLINDRGLSAGKLLRTLLDYCHLRRSQWTKCADIPFSLQTNPVWLPSFLSPPPRKTPSYFDYLRETLSHT</sequence>
<gene>
    <name evidence="2" type="ORF">Ciccas_002704</name>
</gene>
<feature type="compositionally biased region" description="Basic and acidic residues" evidence="1">
    <location>
        <begin position="374"/>
        <end position="390"/>
    </location>
</feature>
<organism evidence="2 3">
    <name type="scientific">Cichlidogyrus casuarinus</name>
    <dbReference type="NCBI Taxonomy" id="1844966"/>
    <lineage>
        <taxon>Eukaryota</taxon>
        <taxon>Metazoa</taxon>
        <taxon>Spiralia</taxon>
        <taxon>Lophotrochozoa</taxon>
        <taxon>Platyhelminthes</taxon>
        <taxon>Monogenea</taxon>
        <taxon>Monopisthocotylea</taxon>
        <taxon>Dactylogyridea</taxon>
        <taxon>Ancyrocephalidae</taxon>
        <taxon>Cichlidogyrus</taxon>
    </lineage>
</organism>
<dbReference type="PANTHER" id="PTHR12837:SF0">
    <property type="entry name" value="POLY(ADP-RIBOSE) GLYCOHYDROLASE"/>
    <property type="match status" value="1"/>
</dbReference>
<protein>
    <submittedName>
        <fullName evidence="2">Uncharacterized protein</fullName>
    </submittedName>
</protein>
<dbReference type="PANTHER" id="PTHR12837">
    <property type="entry name" value="POLY ADP-RIBOSE GLYCOHYDROLASE"/>
    <property type="match status" value="1"/>
</dbReference>
<feature type="region of interest" description="Disordered" evidence="1">
    <location>
        <begin position="368"/>
        <end position="390"/>
    </location>
</feature>
<dbReference type="EMBL" id="JBJKFK010000221">
    <property type="protein sequence ID" value="KAL3318633.1"/>
    <property type="molecule type" value="Genomic_DNA"/>
</dbReference>
<feature type="region of interest" description="Disordered" evidence="1">
    <location>
        <begin position="288"/>
        <end position="313"/>
    </location>
</feature>
<proteinExistence type="predicted"/>
<evidence type="ECO:0000313" key="2">
    <source>
        <dbReference type="EMBL" id="KAL3318633.1"/>
    </source>
</evidence>